<evidence type="ECO:0000256" key="4">
    <source>
        <dbReference type="ARBA" id="ARBA00022496"/>
    </source>
</evidence>
<evidence type="ECO:0000313" key="17">
    <source>
        <dbReference type="Proteomes" id="UP000321464"/>
    </source>
</evidence>
<evidence type="ECO:0000256" key="13">
    <source>
        <dbReference type="SAM" id="SignalP"/>
    </source>
</evidence>
<keyword evidence="16" id="KW-0675">Receptor</keyword>
<comment type="similarity">
    <text evidence="11 12">Belongs to the TonB-dependent receptor family.</text>
</comment>
<evidence type="ECO:0000256" key="5">
    <source>
        <dbReference type="ARBA" id="ARBA00022692"/>
    </source>
</evidence>
<feature type="domain" description="TonB-dependent receptor plug" evidence="15">
    <location>
        <begin position="58"/>
        <end position="165"/>
    </location>
</feature>
<comment type="caution">
    <text evidence="16">The sequence shown here is derived from an EMBL/GenBank/DDBJ whole genome shotgun (WGS) entry which is preliminary data.</text>
</comment>
<protein>
    <submittedName>
        <fullName evidence="16">TonB-dependent receptor</fullName>
    </submittedName>
</protein>
<evidence type="ECO:0000256" key="10">
    <source>
        <dbReference type="ARBA" id="ARBA00023237"/>
    </source>
</evidence>
<dbReference type="EMBL" id="BJYR01000002">
    <property type="protein sequence ID" value="GEN98435.1"/>
    <property type="molecule type" value="Genomic_DNA"/>
</dbReference>
<dbReference type="Gene3D" id="2.40.170.20">
    <property type="entry name" value="TonB-dependent receptor, beta-barrel domain"/>
    <property type="match status" value="1"/>
</dbReference>
<feature type="signal peptide" evidence="13">
    <location>
        <begin position="1"/>
        <end position="28"/>
    </location>
</feature>
<dbReference type="Pfam" id="PF00593">
    <property type="entry name" value="TonB_dep_Rec_b-barrel"/>
    <property type="match status" value="1"/>
</dbReference>
<keyword evidence="6" id="KW-0408">Iron</keyword>
<dbReference type="GO" id="GO:0006826">
    <property type="term" value="P:iron ion transport"/>
    <property type="evidence" value="ECO:0007669"/>
    <property type="project" value="UniProtKB-KW"/>
</dbReference>
<evidence type="ECO:0000259" key="14">
    <source>
        <dbReference type="Pfam" id="PF00593"/>
    </source>
</evidence>
<dbReference type="InterPro" id="IPR039426">
    <property type="entry name" value="TonB-dep_rcpt-like"/>
</dbReference>
<feature type="chain" id="PRO_5021903028" evidence="13">
    <location>
        <begin position="29"/>
        <end position="770"/>
    </location>
</feature>
<dbReference type="InterPro" id="IPR036942">
    <property type="entry name" value="Beta-barrel_TonB_sf"/>
</dbReference>
<dbReference type="OrthoDB" id="9760333at2"/>
<keyword evidence="5 11" id="KW-0812">Transmembrane</keyword>
<dbReference type="AlphaFoldDB" id="A0A512AFF8"/>
<proteinExistence type="inferred from homology"/>
<evidence type="ECO:0000256" key="11">
    <source>
        <dbReference type="PROSITE-ProRule" id="PRU01360"/>
    </source>
</evidence>
<keyword evidence="10 11" id="KW-0998">Cell outer membrane</keyword>
<evidence type="ECO:0000256" key="1">
    <source>
        <dbReference type="ARBA" id="ARBA00004571"/>
    </source>
</evidence>
<keyword evidence="3 11" id="KW-1134">Transmembrane beta strand</keyword>
<dbReference type="RefSeq" id="WP_147157827.1">
    <property type="nucleotide sequence ID" value="NZ_BJYR01000002.1"/>
</dbReference>
<sequence length="770" mass="83127">MTRRSANHFAAGTALAALMMADVAMAQAAGADAAAGAADAADSGEIIVTATRKSESINKVPLSVSALSREALDSRGIRNFSDVIRQTPGVSFEKSNTTTNIAIRGVNSSVGAATTGIYIDDVPIQIRQLGYGGGNAYPVVFDLDRVEVLRGPQGTLFGAGSEGGTVRFITQQPSLDVVKVYGRAEGSATQHGAANGEGGISFTAPIIEGKLGIAASGYYRRDGGYVDRISSFTNKVVQKNANSTDSYVGRIALTWQPVDNVKITPAVYYQNIKAADSGESWEAFSNYDKHVFVNANQLAETSKDRFTLASLNVSVGLGAVDVIAVGSYFDRKQAFVQDYTNFDQTLFTGVNALPFFPDQQGPSDFLVAQKNWTGELRLQSNNASSPLTWVLGGFYSHAQQTSLQVVTDPYLPVYLFGAPSPVAGFSVYDQNAVSTDEQAALFGQVTYKFTDKLSVLAGLRYSHTVFTIRSIAQGFVVGPLVDDRGRQSENPITPKFGINYQATPDTLVYASASRGFRVGGYNPQVGVFCGPELASIGYPNGRPTNFKSDSVWSYELGVKSKFGGLGSVQASVYQIDWNNIQQAVALNSCGFQFTNNLGKARSRGFDLQVEVRPTNRLTLQAEIGYVDAKFLDTVKGGPTAAAPFVSKGDAVLGAPWTASFHAQYDFDVFREKGGYVRSDFDYRSKQSKLPPYLNPANGAIDTALTLPPAVAFWSARIGVKPGNFDISLFVNNILDKSTWTRRERASNPFEFFRRETLRPRTFGVTASYRM</sequence>
<feature type="domain" description="TonB-dependent receptor-like beta-barrel" evidence="14">
    <location>
        <begin position="285"/>
        <end position="733"/>
    </location>
</feature>
<keyword evidence="13" id="KW-0732">Signal</keyword>
<evidence type="ECO:0000256" key="3">
    <source>
        <dbReference type="ARBA" id="ARBA00022452"/>
    </source>
</evidence>
<dbReference type="CDD" id="cd01347">
    <property type="entry name" value="ligand_gated_channel"/>
    <property type="match status" value="1"/>
</dbReference>
<accession>A0A512AFF8</accession>
<evidence type="ECO:0000256" key="6">
    <source>
        <dbReference type="ARBA" id="ARBA00023004"/>
    </source>
</evidence>
<dbReference type="Proteomes" id="UP000321464">
    <property type="component" value="Unassembled WGS sequence"/>
</dbReference>
<evidence type="ECO:0000256" key="8">
    <source>
        <dbReference type="ARBA" id="ARBA00023077"/>
    </source>
</evidence>
<dbReference type="GO" id="GO:0009279">
    <property type="term" value="C:cell outer membrane"/>
    <property type="evidence" value="ECO:0007669"/>
    <property type="project" value="UniProtKB-SubCell"/>
</dbReference>
<dbReference type="InterPro" id="IPR012910">
    <property type="entry name" value="Plug_dom"/>
</dbReference>
<dbReference type="InterPro" id="IPR000531">
    <property type="entry name" value="Beta-barrel_TonB"/>
</dbReference>
<comment type="subcellular location">
    <subcellularLocation>
        <location evidence="1 11">Cell outer membrane</location>
        <topology evidence="1 11">Multi-pass membrane protein</topology>
    </subcellularLocation>
</comment>
<keyword evidence="4" id="KW-0410">Iron transport</keyword>
<dbReference type="PROSITE" id="PS52016">
    <property type="entry name" value="TONB_DEPENDENT_REC_3"/>
    <property type="match status" value="1"/>
</dbReference>
<dbReference type="SUPFAM" id="SSF56935">
    <property type="entry name" value="Porins"/>
    <property type="match status" value="1"/>
</dbReference>
<evidence type="ECO:0000259" key="15">
    <source>
        <dbReference type="Pfam" id="PF07715"/>
    </source>
</evidence>
<gene>
    <name evidence="16" type="ORF">NSE01_02680</name>
</gene>
<dbReference type="Pfam" id="PF07715">
    <property type="entry name" value="Plug"/>
    <property type="match status" value="1"/>
</dbReference>
<keyword evidence="8 12" id="KW-0798">TonB box</keyword>
<keyword evidence="9 11" id="KW-0472">Membrane</keyword>
<evidence type="ECO:0000256" key="2">
    <source>
        <dbReference type="ARBA" id="ARBA00022448"/>
    </source>
</evidence>
<evidence type="ECO:0000256" key="9">
    <source>
        <dbReference type="ARBA" id="ARBA00023136"/>
    </source>
</evidence>
<keyword evidence="7" id="KW-0406">Ion transport</keyword>
<dbReference type="PANTHER" id="PTHR32552">
    <property type="entry name" value="FERRICHROME IRON RECEPTOR-RELATED"/>
    <property type="match status" value="1"/>
</dbReference>
<evidence type="ECO:0000256" key="12">
    <source>
        <dbReference type="RuleBase" id="RU003357"/>
    </source>
</evidence>
<keyword evidence="17" id="KW-1185">Reference proteome</keyword>
<keyword evidence="2 11" id="KW-0813">Transport</keyword>
<evidence type="ECO:0000313" key="16">
    <source>
        <dbReference type="EMBL" id="GEN98435.1"/>
    </source>
</evidence>
<dbReference type="PANTHER" id="PTHR32552:SF81">
    <property type="entry name" value="TONB-DEPENDENT OUTER MEMBRANE RECEPTOR"/>
    <property type="match status" value="1"/>
</dbReference>
<name>A0A512AFF8_9SPHN</name>
<organism evidence="16 17">
    <name type="scientific">Novosphingobium sediminis</name>
    <dbReference type="NCBI Taxonomy" id="707214"/>
    <lineage>
        <taxon>Bacteria</taxon>
        <taxon>Pseudomonadati</taxon>
        <taxon>Pseudomonadota</taxon>
        <taxon>Alphaproteobacteria</taxon>
        <taxon>Sphingomonadales</taxon>
        <taxon>Sphingomonadaceae</taxon>
        <taxon>Novosphingobium</taxon>
    </lineage>
</organism>
<evidence type="ECO:0000256" key="7">
    <source>
        <dbReference type="ARBA" id="ARBA00023065"/>
    </source>
</evidence>
<reference evidence="16 17" key="1">
    <citation type="submission" date="2019-07" db="EMBL/GenBank/DDBJ databases">
        <title>Whole genome shotgun sequence of Novosphingobium sediminis NBRC 106119.</title>
        <authorList>
            <person name="Hosoyama A."/>
            <person name="Uohara A."/>
            <person name="Ohji S."/>
            <person name="Ichikawa N."/>
        </authorList>
    </citation>
    <scope>NUCLEOTIDE SEQUENCE [LARGE SCALE GENOMIC DNA]</scope>
    <source>
        <strain evidence="16 17">NBRC 106119</strain>
    </source>
</reference>